<feature type="compositionally biased region" description="Basic and acidic residues" evidence="1">
    <location>
        <begin position="335"/>
        <end position="379"/>
    </location>
</feature>
<dbReference type="Proteomes" id="UP000054564">
    <property type="component" value="Unassembled WGS sequence"/>
</dbReference>
<evidence type="ECO:0000313" key="3">
    <source>
        <dbReference type="Proteomes" id="UP000054564"/>
    </source>
</evidence>
<dbReference type="AlphaFoldDB" id="A0A0L0UYL0"/>
<accession>A0A0L0UYL0</accession>
<evidence type="ECO:0000313" key="2">
    <source>
        <dbReference type="EMBL" id="KNE92133.1"/>
    </source>
</evidence>
<keyword evidence="3" id="KW-1185">Reference proteome</keyword>
<feature type="region of interest" description="Disordered" evidence="1">
    <location>
        <begin position="330"/>
        <end position="400"/>
    </location>
</feature>
<name>A0A0L0UYL0_9BASI</name>
<feature type="compositionally biased region" description="Basic and acidic residues" evidence="1">
    <location>
        <begin position="390"/>
        <end position="400"/>
    </location>
</feature>
<proteinExistence type="predicted"/>
<organism evidence="2 3">
    <name type="scientific">Puccinia striiformis f. sp. tritici PST-78</name>
    <dbReference type="NCBI Taxonomy" id="1165861"/>
    <lineage>
        <taxon>Eukaryota</taxon>
        <taxon>Fungi</taxon>
        <taxon>Dikarya</taxon>
        <taxon>Basidiomycota</taxon>
        <taxon>Pucciniomycotina</taxon>
        <taxon>Pucciniomycetes</taxon>
        <taxon>Pucciniales</taxon>
        <taxon>Pucciniaceae</taxon>
        <taxon>Puccinia</taxon>
    </lineage>
</organism>
<sequence length="400" mass="45361">MPPVYKQLAINSHRVIPAPPPLLTPEENRNLIDHYLTVVKQQRADNPPPPPFVDPLTTNKQLDGIIKNILANQEAKLGQKIFFNQSLREYRTVKKSTGSYRLSRIYLRVYDTSHLGLKKNLANNTGNPLHKQNLATFNVRFDNYKEALIKAQEIEVQATQVGDKTVILTSKILKIESRPVPTDQLNLPIPEVTGNVHLDKHLAKTLITNKPVNKKEKATKKEILPLDSPFGDSTISSFTTEPYFEDLEPTDNLSSPVLKKIARKPALPILLDSEEELDKDPVIPILNPSTLIPNDEPSKLDKPIKFLKTLKGTIKPPWILGDYLRTPFVGRKPSLQRDGEQNQERRRDSGSQNHQDSRQEAREDPRQVLEGNLERRQEDYLGSSSTEPAHPPEVDPQQRN</sequence>
<gene>
    <name evidence="2" type="ORF">PSTG_14467</name>
</gene>
<reference evidence="3" key="1">
    <citation type="submission" date="2014-03" db="EMBL/GenBank/DDBJ databases">
        <title>The Genome Sequence of Puccinia striiformis f. sp. tritici PST-78.</title>
        <authorList>
            <consortium name="The Broad Institute Genome Sequencing Platform"/>
            <person name="Cuomo C."/>
            <person name="Hulbert S."/>
            <person name="Chen X."/>
            <person name="Walker B."/>
            <person name="Young S.K."/>
            <person name="Zeng Q."/>
            <person name="Gargeya S."/>
            <person name="Fitzgerald M."/>
            <person name="Haas B."/>
            <person name="Abouelleil A."/>
            <person name="Alvarado L."/>
            <person name="Arachchi H.M."/>
            <person name="Berlin A.M."/>
            <person name="Chapman S.B."/>
            <person name="Goldberg J."/>
            <person name="Griggs A."/>
            <person name="Gujja S."/>
            <person name="Hansen M."/>
            <person name="Howarth C."/>
            <person name="Imamovic A."/>
            <person name="Larimer J."/>
            <person name="McCowan C."/>
            <person name="Montmayeur A."/>
            <person name="Murphy C."/>
            <person name="Neiman D."/>
            <person name="Pearson M."/>
            <person name="Priest M."/>
            <person name="Roberts A."/>
            <person name="Saif S."/>
            <person name="Shea T."/>
            <person name="Sisk P."/>
            <person name="Sykes S."/>
            <person name="Wortman J."/>
            <person name="Nusbaum C."/>
            <person name="Birren B."/>
        </authorList>
    </citation>
    <scope>NUCLEOTIDE SEQUENCE [LARGE SCALE GENOMIC DNA]</scope>
    <source>
        <strain evidence="3">race PST-78</strain>
    </source>
</reference>
<dbReference type="EMBL" id="AJIL01000174">
    <property type="protein sequence ID" value="KNE92133.1"/>
    <property type="molecule type" value="Genomic_DNA"/>
</dbReference>
<protein>
    <submittedName>
        <fullName evidence="2">Uncharacterized protein</fullName>
    </submittedName>
</protein>
<comment type="caution">
    <text evidence="2">The sequence shown here is derived from an EMBL/GenBank/DDBJ whole genome shotgun (WGS) entry which is preliminary data.</text>
</comment>
<evidence type="ECO:0000256" key="1">
    <source>
        <dbReference type="SAM" id="MobiDB-lite"/>
    </source>
</evidence>